<accession>A0AAQ3SXN7</accession>
<dbReference type="AlphaFoldDB" id="A0AAQ3SXN7"/>
<feature type="region of interest" description="Disordered" evidence="2">
    <location>
        <begin position="231"/>
        <end position="264"/>
    </location>
</feature>
<dbReference type="Gene3D" id="3.30.70.330">
    <property type="match status" value="1"/>
</dbReference>
<dbReference type="InterPro" id="IPR000504">
    <property type="entry name" value="RRM_dom"/>
</dbReference>
<proteinExistence type="predicted"/>
<reference evidence="4 5" key="1">
    <citation type="submission" date="2024-02" db="EMBL/GenBank/DDBJ databases">
        <title>High-quality chromosome-scale genome assembly of Pensacola bahiagrass (Paspalum notatum Flugge var. saurae).</title>
        <authorList>
            <person name="Vega J.M."/>
            <person name="Podio M."/>
            <person name="Orjuela J."/>
            <person name="Siena L.A."/>
            <person name="Pessino S.C."/>
            <person name="Combes M.C."/>
            <person name="Mariac C."/>
            <person name="Albertini E."/>
            <person name="Pupilli F."/>
            <person name="Ortiz J.P.A."/>
            <person name="Leblanc O."/>
        </authorList>
    </citation>
    <scope>NUCLEOTIDE SEQUENCE [LARGE SCALE GENOMIC DNA]</scope>
    <source>
        <strain evidence="4">R1</strain>
        <tissue evidence="4">Leaf</tissue>
    </source>
</reference>
<protein>
    <recommendedName>
        <fullName evidence="3">RRM domain-containing protein</fullName>
    </recommendedName>
</protein>
<organism evidence="4 5">
    <name type="scientific">Paspalum notatum var. saurae</name>
    <dbReference type="NCBI Taxonomy" id="547442"/>
    <lineage>
        <taxon>Eukaryota</taxon>
        <taxon>Viridiplantae</taxon>
        <taxon>Streptophyta</taxon>
        <taxon>Embryophyta</taxon>
        <taxon>Tracheophyta</taxon>
        <taxon>Spermatophyta</taxon>
        <taxon>Magnoliopsida</taxon>
        <taxon>Liliopsida</taxon>
        <taxon>Poales</taxon>
        <taxon>Poaceae</taxon>
        <taxon>PACMAD clade</taxon>
        <taxon>Panicoideae</taxon>
        <taxon>Andropogonodae</taxon>
        <taxon>Paspaleae</taxon>
        <taxon>Paspalinae</taxon>
        <taxon>Paspalum</taxon>
    </lineage>
</organism>
<name>A0AAQ3SXN7_PASNO</name>
<dbReference type="EMBL" id="CP144747">
    <property type="protein sequence ID" value="WVZ62581.1"/>
    <property type="molecule type" value="Genomic_DNA"/>
</dbReference>
<evidence type="ECO:0000313" key="5">
    <source>
        <dbReference type="Proteomes" id="UP001341281"/>
    </source>
</evidence>
<dbReference type="PANTHER" id="PTHR36309:SF1">
    <property type="entry name" value="RNA-BINDING (RRM_RBD_RNP MOTIFS) FAMILY PROTEIN"/>
    <property type="match status" value="1"/>
</dbReference>
<dbReference type="InterPro" id="IPR053316">
    <property type="entry name" value="Epigenetic_reg_gene_expr"/>
</dbReference>
<keyword evidence="1" id="KW-0694">RNA-binding</keyword>
<evidence type="ECO:0000256" key="2">
    <source>
        <dbReference type="SAM" id="MobiDB-lite"/>
    </source>
</evidence>
<feature type="compositionally biased region" description="Polar residues" evidence="2">
    <location>
        <begin position="386"/>
        <end position="410"/>
    </location>
</feature>
<dbReference type="InterPro" id="IPR035979">
    <property type="entry name" value="RBD_domain_sf"/>
</dbReference>
<dbReference type="PROSITE" id="PS50102">
    <property type="entry name" value="RRM"/>
    <property type="match status" value="1"/>
</dbReference>
<feature type="region of interest" description="Disordered" evidence="2">
    <location>
        <begin position="378"/>
        <end position="415"/>
    </location>
</feature>
<evidence type="ECO:0000313" key="4">
    <source>
        <dbReference type="EMBL" id="WVZ62581.1"/>
    </source>
</evidence>
<dbReference type="InterPro" id="IPR012677">
    <property type="entry name" value="Nucleotide-bd_a/b_plait_sf"/>
</dbReference>
<gene>
    <name evidence="4" type="ORF">U9M48_012317</name>
</gene>
<dbReference type="PANTHER" id="PTHR36309">
    <property type="entry name" value="RNA-BINDING (RRM/RBD/RNP MOTIFS) FAMILY PROTEIN"/>
    <property type="match status" value="1"/>
</dbReference>
<dbReference type="GO" id="GO:0003723">
    <property type="term" value="F:RNA binding"/>
    <property type="evidence" value="ECO:0007669"/>
    <property type="project" value="UniProtKB-UniRule"/>
</dbReference>
<evidence type="ECO:0000256" key="1">
    <source>
        <dbReference type="PROSITE-ProRule" id="PRU00176"/>
    </source>
</evidence>
<sequence>MYNLGPPVSHPTGGLQRILLTVTGADAESPTRRASDGPTPPVWHLQRAHLASGRWQAPGHHPLPSALAGAGVRSTPCIGRTTTTISLDRRFVGALQPSLPPLAVPLRLRAFQEGTSEARMDIGVKKIGSLGNKIRIRLPPRKRLSEGVQIMSTGVPEDTKNYPAKEVAEHTDNSSESTTFVNTKLKMEEVSAKPPGEGHYEEANSNSLCKTMSKDRLCEDHLITTKTESSYPVRKGPCEEGNKNIVSNGPPPEESSNTPKKESCVGVIGNSPSKNIPVARVQDEVEKNSIMKPCEGASKNILNKSLLHETNSNTSMKRVTEEAEINNPSKNLKSAAKCEENGNSVENLFEEDEKNTACVELSTKSVICAPKKRLADPGYDMKSSKKLSTSAVQATETSQKTSGMKVSTSVGKLEEENGNSVENNMFEEDKKNITGVELSTKSVIFAPKKRLADPGYDMKSSKKLCTSAVQATETSQNTSGIKLSTSVGLAMEQSTSTVFLEGAKEYKEFEDKVKRTIYLDSLSLQATDAVIKTALNQFGNVRNVNFLTNYTVPFTIPQSALVEMETEQEAVSLVNLLDEFPFMIAGMPRPVSAKHATVEMFSDRPWKPGRKLEFRWVRPTDPDYHDVRKFKLMCKRHEVENLALIKNQLQQEALLAKHQQDNLNCQYSKLDSMDSIILSGCVDRLTNIYNLSFDEVYRKSQAFMAPF</sequence>
<dbReference type="SUPFAM" id="SSF54928">
    <property type="entry name" value="RNA-binding domain, RBD"/>
    <property type="match status" value="1"/>
</dbReference>
<evidence type="ECO:0000259" key="3">
    <source>
        <dbReference type="PROSITE" id="PS50102"/>
    </source>
</evidence>
<dbReference type="Proteomes" id="UP001341281">
    <property type="component" value="Chromosome 03"/>
</dbReference>
<feature type="domain" description="RRM" evidence="3">
    <location>
        <begin position="515"/>
        <end position="598"/>
    </location>
</feature>
<keyword evidence="5" id="KW-1185">Reference proteome</keyword>